<evidence type="ECO:0000256" key="3">
    <source>
        <dbReference type="SAM" id="Phobius"/>
    </source>
</evidence>
<feature type="compositionally biased region" description="Polar residues" evidence="2">
    <location>
        <begin position="223"/>
        <end position="233"/>
    </location>
</feature>
<sequence length="314" mass="31415">MIGIVLAALSGLIWGIGDFSGGKASQQADSLLVVVLSKAASLPLLAIYLLFIPGAPSTHTLVWGAVAGFLGMIGMIVFYRALAGGAMAIVAPISAVTTALIPVGFGLADGERPGALALTGAAFAIAAIGLVSAAGGTGRRVTGRLIALALLSGVGFGLFFTALGRAGSGPDAGLWPIAAAQLTAVVFGAPLLLRRLRKGAPRPTASQATQTQPMDTLPAGRGSQATQAPSVETRSAARGSGHAWLLAAGVLDMSANALYILAVARGDLSIIAPIASLYPVSTVLLAMLVDRERLRPIQLAGLGLAATALVLVAS</sequence>
<evidence type="ECO:0000313" key="5">
    <source>
        <dbReference type="EMBL" id="MFB9444171.1"/>
    </source>
</evidence>
<feature type="region of interest" description="Disordered" evidence="2">
    <location>
        <begin position="200"/>
        <end position="233"/>
    </location>
</feature>
<dbReference type="EMBL" id="JBHMCA010000024">
    <property type="protein sequence ID" value="MFB9444171.1"/>
    <property type="molecule type" value="Genomic_DNA"/>
</dbReference>
<feature type="transmembrane region" description="Helical" evidence="3">
    <location>
        <begin position="86"/>
        <end position="108"/>
    </location>
</feature>
<keyword evidence="6" id="KW-1185">Reference proteome</keyword>
<keyword evidence="3" id="KW-0812">Transmembrane</keyword>
<keyword evidence="3" id="KW-0472">Membrane</keyword>
<name>A0ABV5M5S5_9ACTN</name>
<protein>
    <submittedName>
        <fullName evidence="5">EamA family transporter</fullName>
    </submittedName>
</protein>
<dbReference type="InterPro" id="IPR000620">
    <property type="entry name" value="EamA_dom"/>
</dbReference>
<feature type="transmembrane region" description="Helical" evidence="3">
    <location>
        <begin position="172"/>
        <end position="193"/>
    </location>
</feature>
<comment type="similarity">
    <text evidence="1">Belongs to the EamA transporter family.</text>
</comment>
<feature type="transmembrane region" description="Helical" evidence="3">
    <location>
        <begin position="31"/>
        <end position="55"/>
    </location>
</feature>
<feature type="transmembrane region" description="Helical" evidence="3">
    <location>
        <begin position="243"/>
        <end position="264"/>
    </location>
</feature>
<reference evidence="5 6" key="1">
    <citation type="submission" date="2024-09" db="EMBL/GenBank/DDBJ databases">
        <authorList>
            <person name="Sun Q."/>
            <person name="Mori K."/>
        </authorList>
    </citation>
    <scope>NUCLEOTIDE SEQUENCE [LARGE SCALE GENOMIC DNA]</scope>
    <source>
        <strain evidence="5 6">JCM 3307</strain>
    </source>
</reference>
<evidence type="ECO:0000259" key="4">
    <source>
        <dbReference type="Pfam" id="PF00892"/>
    </source>
</evidence>
<comment type="caution">
    <text evidence="5">The sequence shown here is derived from an EMBL/GenBank/DDBJ whole genome shotgun (WGS) entry which is preliminary data.</text>
</comment>
<feature type="transmembrane region" description="Helical" evidence="3">
    <location>
        <begin position="270"/>
        <end position="289"/>
    </location>
</feature>
<feature type="compositionally biased region" description="Polar residues" evidence="2">
    <location>
        <begin position="204"/>
        <end position="214"/>
    </location>
</feature>
<feature type="transmembrane region" description="Helical" evidence="3">
    <location>
        <begin position="114"/>
        <end position="133"/>
    </location>
</feature>
<dbReference type="RefSeq" id="WP_223098431.1">
    <property type="nucleotide sequence ID" value="NZ_CP061913.1"/>
</dbReference>
<feature type="transmembrane region" description="Helical" evidence="3">
    <location>
        <begin position="61"/>
        <end position="79"/>
    </location>
</feature>
<evidence type="ECO:0000256" key="1">
    <source>
        <dbReference type="ARBA" id="ARBA00007362"/>
    </source>
</evidence>
<gene>
    <name evidence="5" type="ORF">ACFFTR_13905</name>
</gene>
<proteinExistence type="inferred from homology"/>
<feature type="transmembrane region" description="Helical" evidence="3">
    <location>
        <begin position="145"/>
        <end position="166"/>
    </location>
</feature>
<dbReference type="Gene3D" id="1.10.3730.20">
    <property type="match status" value="1"/>
</dbReference>
<feature type="domain" description="EamA" evidence="4">
    <location>
        <begin position="241"/>
        <end position="312"/>
    </location>
</feature>
<keyword evidence="3" id="KW-1133">Transmembrane helix</keyword>
<dbReference type="SUPFAM" id="SSF103481">
    <property type="entry name" value="Multidrug resistance efflux transporter EmrE"/>
    <property type="match status" value="2"/>
</dbReference>
<dbReference type="Proteomes" id="UP001589608">
    <property type="component" value="Unassembled WGS sequence"/>
</dbReference>
<organism evidence="5 6">
    <name type="scientific">Dactylosporangium vinaceum</name>
    <dbReference type="NCBI Taxonomy" id="53362"/>
    <lineage>
        <taxon>Bacteria</taxon>
        <taxon>Bacillati</taxon>
        <taxon>Actinomycetota</taxon>
        <taxon>Actinomycetes</taxon>
        <taxon>Micromonosporales</taxon>
        <taxon>Micromonosporaceae</taxon>
        <taxon>Dactylosporangium</taxon>
    </lineage>
</organism>
<evidence type="ECO:0000313" key="6">
    <source>
        <dbReference type="Proteomes" id="UP001589608"/>
    </source>
</evidence>
<feature type="transmembrane region" description="Helical" evidence="3">
    <location>
        <begin position="296"/>
        <end position="313"/>
    </location>
</feature>
<evidence type="ECO:0000256" key="2">
    <source>
        <dbReference type="SAM" id="MobiDB-lite"/>
    </source>
</evidence>
<dbReference type="Pfam" id="PF00892">
    <property type="entry name" value="EamA"/>
    <property type="match status" value="1"/>
</dbReference>
<accession>A0ABV5M5S5</accession>
<dbReference type="InterPro" id="IPR037185">
    <property type="entry name" value="EmrE-like"/>
</dbReference>